<protein>
    <submittedName>
        <fullName evidence="1">Uncharacterized protein</fullName>
    </submittedName>
</protein>
<reference evidence="1 2" key="1">
    <citation type="journal article" date="2019" name="Int. J. Syst. Evol. Microbiol.">
        <title>The Global Catalogue of Microorganisms (GCM) 10K type strain sequencing project: providing services to taxonomists for standard genome sequencing and annotation.</title>
        <authorList>
            <consortium name="The Broad Institute Genomics Platform"/>
            <consortium name="The Broad Institute Genome Sequencing Center for Infectious Disease"/>
            <person name="Wu L."/>
            <person name="Ma J."/>
        </authorList>
    </citation>
    <scope>NUCLEOTIDE SEQUENCE [LARGE SCALE GENOMIC DNA]</scope>
    <source>
        <strain evidence="1 2">JCM 11448</strain>
    </source>
</reference>
<name>A0ABN1WPV0_9ACTN</name>
<organism evidence="1 2">
    <name type="scientific">Streptomyces javensis</name>
    <dbReference type="NCBI Taxonomy" id="114698"/>
    <lineage>
        <taxon>Bacteria</taxon>
        <taxon>Bacillati</taxon>
        <taxon>Actinomycetota</taxon>
        <taxon>Actinomycetes</taxon>
        <taxon>Kitasatosporales</taxon>
        <taxon>Streptomycetaceae</taxon>
        <taxon>Streptomyces</taxon>
        <taxon>Streptomyces violaceusniger group</taxon>
    </lineage>
</organism>
<comment type="caution">
    <text evidence="1">The sequence shown here is derived from an EMBL/GenBank/DDBJ whole genome shotgun (WGS) entry which is preliminary data.</text>
</comment>
<accession>A0ABN1WPV0</accession>
<proteinExistence type="predicted"/>
<keyword evidence="2" id="KW-1185">Reference proteome</keyword>
<dbReference type="EMBL" id="BAAAIH010000006">
    <property type="protein sequence ID" value="GAA1259595.1"/>
    <property type="molecule type" value="Genomic_DNA"/>
</dbReference>
<dbReference type="Proteomes" id="UP001500282">
    <property type="component" value="Unassembled WGS sequence"/>
</dbReference>
<sequence length="67" mass="6879">MNSNTAAPITTPSPRVSERMFNVRSFVGFVCTSAAARRDSAKASGVGPIVRVNPAAETGGVPSVSRS</sequence>
<gene>
    <name evidence="1" type="ORF">GCM10009579_17070</name>
</gene>
<evidence type="ECO:0000313" key="2">
    <source>
        <dbReference type="Proteomes" id="UP001500282"/>
    </source>
</evidence>
<evidence type="ECO:0000313" key="1">
    <source>
        <dbReference type="EMBL" id="GAA1259595.1"/>
    </source>
</evidence>